<dbReference type="SUPFAM" id="SSF53328">
    <property type="entry name" value="Formyltransferase"/>
    <property type="match status" value="1"/>
</dbReference>
<dbReference type="EC" id="2.1.2.2" evidence="4"/>
<dbReference type="CDD" id="cd08645">
    <property type="entry name" value="FMT_core_GART"/>
    <property type="match status" value="1"/>
</dbReference>
<evidence type="ECO:0000256" key="2">
    <source>
        <dbReference type="ARBA" id="ARBA00022679"/>
    </source>
</evidence>
<dbReference type="PANTHER" id="PTHR43369">
    <property type="entry name" value="PHOSPHORIBOSYLGLYCINAMIDE FORMYLTRANSFERASE"/>
    <property type="match status" value="1"/>
</dbReference>
<dbReference type="UniPathway" id="UPA00074">
    <property type="reaction ID" value="UER00126"/>
</dbReference>
<dbReference type="AlphaFoldDB" id="A0A839RHG4"/>
<dbReference type="PANTHER" id="PTHR43369:SF2">
    <property type="entry name" value="PHOSPHORIBOSYLGLYCINAMIDE FORMYLTRANSFERASE"/>
    <property type="match status" value="1"/>
</dbReference>
<evidence type="ECO:0000256" key="1">
    <source>
        <dbReference type="ARBA" id="ARBA00005054"/>
    </source>
</evidence>
<dbReference type="NCBIfam" id="TIGR00639">
    <property type="entry name" value="PurN"/>
    <property type="match status" value="1"/>
</dbReference>
<gene>
    <name evidence="4" type="primary">purN</name>
    <name evidence="6" type="ORF">FHU29_000294</name>
</gene>
<dbReference type="InterPro" id="IPR002376">
    <property type="entry name" value="Formyl_transf_N"/>
</dbReference>
<dbReference type="Gene3D" id="3.40.50.170">
    <property type="entry name" value="Formyl transferase, N-terminal domain"/>
    <property type="match status" value="1"/>
</dbReference>
<dbReference type="FunFam" id="3.40.50.170:FF:000008">
    <property type="entry name" value="Phosphoribosylglycinamide formyltransferase"/>
    <property type="match status" value="1"/>
</dbReference>
<feature type="binding site" evidence="4">
    <location>
        <position position="58"/>
    </location>
    <ligand>
        <name>(6R)-10-formyltetrahydrofolate</name>
        <dbReference type="ChEBI" id="CHEBI:195366"/>
    </ligand>
</feature>
<reference evidence="6 7" key="1">
    <citation type="submission" date="2020-08" db="EMBL/GenBank/DDBJ databases">
        <title>Sequencing the genomes of 1000 actinobacteria strains.</title>
        <authorList>
            <person name="Klenk H.-P."/>
        </authorList>
    </citation>
    <scope>NUCLEOTIDE SEQUENCE [LARGE SCALE GENOMIC DNA]</scope>
    <source>
        <strain evidence="6 7">DSM 45258</strain>
    </source>
</reference>
<dbReference type="GO" id="GO:0005829">
    <property type="term" value="C:cytosol"/>
    <property type="evidence" value="ECO:0007669"/>
    <property type="project" value="TreeGrafter"/>
</dbReference>
<sequence length="193" mass="20319">MLASGSGTLFQALADAAVGDFPAHIAALVTDRDCEAEARAQRAGIECVRVAPGSYSDRAEWNHALTSAVETYRPDLVVTAGFMRILGPEFLAAFPGKIVNSHPALLPAFPGAHAVRDALSYGVRVTGTTIHIVDEGVDTGPVLAQEAVTVGTDDSESSLHERIKAVERRLLVEVVAALVTRGVIIDGRKALIP</sequence>
<evidence type="ECO:0000259" key="5">
    <source>
        <dbReference type="Pfam" id="PF00551"/>
    </source>
</evidence>
<dbReference type="GO" id="GO:0006189">
    <property type="term" value="P:'de novo' IMP biosynthetic process"/>
    <property type="evidence" value="ECO:0007669"/>
    <property type="project" value="UniProtKB-UniRule"/>
</dbReference>
<comment type="caution">
    <text evidence="4">Lacks conserved residue(s) required for the propagation of feature annotation.</text>
</comment>
<comment type="function">
    <text evidence="4">Catalyzes the transfer of a formyl group from 10-formyltetrahydrofolate to 5-phospho-ribosyl-glycinamide (GAR), producing 5-phospho-ribosyl-N-formylglycinamide (FGAR) and tetrahydrofolate.</text>
</comment>
<evidence type="ECO:0000313" key="7">
    <source>
        <dbReference type="Proteomes" id="UP000567922"/>
    </source>
</evidence>
<feature type="active site" description="Proton donor" evidence="4">
    <location>
        <position position="102"/>
    </location>
</feature>
<feature type="domain" description="Formyl transferase N-terminal" evidence="5">
    <location>
        <begin position="2"/>
        <end position="175"/>
    </location>
</feature>
<protein>
    <recommendedName>
        <fullName evidence="4">Phosphoribosylglycinamide formyltransferase</fullName>
        <ecNumber evidence="4">2.1.2.2</ecNumber>
    </recommendedName>
    <alternativeName>
        <fullName evidence="4">5'-phosphoribosylglycinamide transformylase</fullName>
    </alternativeName>
    <alternativeName>
        <fullName evidence="4">GAR transformylase</fullName>
        <shortName evidence="4">GART</shortName>
    </alternativeName>
</protein>
<evidence type="ECO:0000313" key="6">
    <source>
        <dbReference type="EMBL" id="MBB3035860.1"/>
    </source>
</evidence>
<evidence type="ECO:0000256" key="4">
    <source>
        <dbReference type="HAMAP-Rule" id="MF_01930"/>
    </source>
</evidence>
<comment type="caution">
    <text evidence="6">The sequence shown here is derived from an EMBL/GenBank/DDBJ whole genome shotgun (WGS) entry which is preliminary data.</text>
</comment>
<accession>A0A839RHG4</accession>
<dbReference type="Proteomes" id="UP000567922">
    <property type="component" value="Unassembled WGS sequence"/>
</dbReference>
<dbReference type="Pfam" id="PF00551">
    <property type="entry name" value="Formyl_trans_N"/>
    <property type="match status" value="1"/>
</dbReference>
<dbReference type="HAMAP" id="MF_01930">
    <property type="entry name" value="PurN"/>
    <property type="match status" value="1"/>
</dbReference>
<dbReference type="InterPro" id="IPR036477">
    <property type="entry name" value="Formyl_transf_N_sf"/>
</dbReference>
<feature type="site" description="Raises pKa of active site His" evidence="4">
    <location>
        <position position="138"/>
    </location>
</feature>
<comment type="catalytic activity">
    <reaction evidence="4">
        <text>N(1)-(5-phospho-beta-D-ribosyl)glycinamide + (6R)-10-formyltetrahydrofolate = N(2)-formyl-N(1)-(5-phospho-beta-D-ribosyl)glycinamide + (6S)-5,6,7,8-tetrahydrofolate + H(+)</text>
        <dbReference type="Rhea" id="RHEA:15053"/>
        <dbReference type="ChEBI" id="CHEBI:15378"/>
        <dbReference type="ChEBI" id="CHEBI:57453"/>
        <dbReference type="ChEBI" id="CHEBI:143788"/>
        <dbReference type="ChEBI" id="CHEBI:147286"/>
        <dbReference type="ChEBI" id="CHEBI:195366"/>
        <dbReference type="EC" id="2.1.2.2"/>
    </reaction>
</comment>
<comment type="similarity">
    <text evidence="4">Belongs to the GART family.</text>
</comment>
<keyword evidence="2 4" id="KW-0808">Transferase</keyword>
<dbReference type="InterPro" id="IPR004607">
    <property type="entry name" value="GART"/>
</dbReference>
<feature type="binding site" evidence="4">
    <location>
        <position position="100"/>
    </location>
    <ligand>
        <name>(6R)-10-formyltetrahydrofolate</name>
        <dbReference type="ChEBI" id="CHEBI:195366"/>
    </ligand>
</feature>
<dbReference type="GO" id="GO:0004644">
    <property type="term" value="F:phosphoribosylglycinamide formyltransferase activity"/>
    <property type="evidence" value="ECO:0007669"/>
    <property type="project" value="UniProtKB-UniRule"/>
</dbReference>
<evidence type="ECO:0000256" key="3">
    <source>
        <dbReference type="ARBA" id="ARBA00022755"/>
    </source>
</evidence>
<organism evidence="6 7">
    <name type="scientific">Hoyosella altamirensis</name>
    <dbReference type="NCBI Taxonomy" id="616997"/>
    <lineage>
        <taxon>Bacteria</taxon>
        <taxon>Bacillati</taxon>
        <taxon>Actinomycetota</taxon>
        <taxon>Actinomycetes</taxon>
        <taxon>Mycobacteriales</taxon>
        <taxon>Hoyosellaceae</taxon>
        <taxon>Hoyosella</taxon>
    </lineage>
</organism>
<proteinExistence type="inferred from homology"/>
<comment type="pathway">
    <text evidence="1 4">Purine metabolism; IMP biosynthesis via de novo pathway; N(2)-formyl-N(1)-(5-phospho-D-ribosyl)glycinamide from N(1)-(5-phospho-D-ribosyl)glycinamide (10-formyl THF route): step 1/1.</text>
</comment>
<keyword evidence="3 4" id="KW-0658">Purine biosynthesis</keyword>
<dbReference type="EMBL" id="JACHWS010000001">
    <property type="protein sequence ID" value="MBB3035860.1"/>
    <property type="molecule type" value="Genomic_DNA"/>
</dbReference>
<keyword evidence="7" id="KW-1185">Reference proteome</keyword>
<name>A0A839RHG4_9ACTN</name>
<feature type="binding site" evidence="4">
    <location>
        <begin position="83"/>
        <end position="86"/>
    </location>
    <ligand>
        <name>(6R)-10-formyltetrahydrofolate</name>
        <dbReference type="ChEBI" id="CHEBI:195366"/>
    </ligand>
</feature>